<dbReference type="EMBL" id="AP022853">
    <property type="protein sequence ID" value="BCB25922.1"/>
    <property type="molecule type" value="Genomic_DNA"/>
</dbReference>
<dbReference type="RefSeq" id="WP_173060765.1">
    <property type="nucleotide sequence ID" value="NZ_AP022853.1"/>
</dbReference>
<name>A0A6F8VAC7_9PROT</name>
<dbReference type="PANTHER" id="PTHR34580:SF3">
    <property type="entry name" value="PROTEIN PAFB"/>
    <property type="match status" value="1"/>
</dbReference>
<dbReference type="Pfam" id="PF25583">
    <property type="entry name" value="WCX"/>
    <property type="match status" value="1"/>
</dbReference>
<dbReference type="Pfam" id="PF13280">
    <property type="entry name" value="WYL"/>
    <property type="match status" value="1"/>
</dbReference>
<dbReference type="GO" id="GO:0003677">
    <property type="term" value="F:DNA binding"/>
    <property type="evidence" value="ECO:0007669"/>
    <property type="project" value="UniProtKB-KW"/>
</dbReference>
<keyword evidence="3" id="KW-0238">DNA-binding</keyword>
<evidence type="ECO:0000313" key="4">
    <source>
        <dbReference type="Proteomes" id="UP000502260"/>
    </source>
</evidence>
<dbReference type="PANTHER" id="PTHR34580">
    <property type="match status" value="1"/>
</dbReference>
<gene>
    <name evidence="3" type="ORF">SKTS_08080</name>
</gene>
<dbReference type="InterPro" id="IPR026881">
    <property type="entry name" value="WYL_dom"/>
</dbReference>
<accession>A0A6F8VAC7</accession>
<organism evidence="3 4">
    <name type="scientific">Sulfurimicrobium lacus</name>
    <dbReference type="NCBI Taxonomy" id="2715678"/>
    <lineage>
        <taxon>Bacteria</taxon>
        <taxon>Pseudomonadati</taxon>
        <taxon>Pseudomonadota</taxon>
        <taxon>Betaproteobacteria</taxon>
        <taxon>Nitrosomonadales</taxon>
        <taxon>Sulfuricellaceae</taxon>
        <taxon>Sulfurimicrobium</taxon>
    </lineage>
</organism>
<evidence type="ECO:0000259" key="2">
    <source>
        <dbReference type="Pfam" id="PF25583"/>
    </source>
</evidence>
<sequence length="322" mass="37275">MDRTERFYKIDQLLNDRAVVPVNAFLEDLGISLATFKRDLEYMRERLNAPIQWDREAGGYRYGQPDALAPSFALPGLWFNPGEVHALLTMQHLLSNLEPGLLAGHIKPLQARLKALLESRDHSAEEVENRFRIVHAARRQVATTHFEVIASATLSRKRLSIRHYSRQTGEESERIVSPLQLVYYRDNWYVDTWCHLREGIRSFSIDAIRHAEMVEGKVKELPGAKLKEVLESGYGIFSGKEVTWARLRFSPERARWVANELWHPQQKGEFDPDGHYLLDLPYNDDRELIMDIMRHGAEVEVVAPEQLRERVKRELGAALAHY</sequence>
<dbReference type="InterPro" id="IPR057727">
    <property type="entry name" value="WCX_dom"/>
</dbReference>
<keyword evidence="4" id="KW-1185">Reference proteome</keyword>
<dbReference type="PROSITE" id="PS52050">
    <property type="entry name" value="WYL"/>
    <property type="match status" value="1"/>
</dbReference>
<proteinExistence type="predicted"/>
<reference evidence="4" key="1">
    <citation type="submission" date="2020-03" db="EMBL/GenBank/DDBJ databases">
        <title>Complete genome sequence of sulfur-oxidizing bacterium skT11.</title>
        <authorList>
            <person name="Kanda M."/>
            <person name="Kojima H."/>
            <person name="Fukui M."/>
        </authorList>
    </citation>
    <scope>NUCLEOTIDE SEQUENCE [LARGE SCALE GENOMIC DNA]</scope>
    <source>
        <strain evidence="4">skT11</strain>
    </source>
</reference>
<evidence type="ECO:0000259" key="1">
    <source>
        <dbReference type="Pfam" id="PF13280"/>
    </source>
</evidence>
<evidence type="ECO:0000313" key="3">
    <source>
        <dbReference type="EMBL" id="BCB25922.1"/>
    </source>
</evidence>
<protein>
    <submittedName>
        <fullName evidence="3">DNA-binding transcriptional regulator</fullName>
    </submittedName>
</protein>
<feature type="domain" description="WCX" evidence="2">
    <location>
        <begin position="242"/>
        <end position="319"/>
    </location>
</feature>
<dbReference type="Proteomes" id="UP000502260">
    <property type="component" value="Chromosome"/>
</dbReference>
<dbReference type="InterPro" id="IPR051534">
    <property type="entry name" value="CBASS_pafABC_assoc_protein"/>
</dbReference>
<dbReference type="KEGG" id="slac:SKTS_08080"/>
<feature type="domain" description="WYL" evidence="1">
    <location>
        <begin position="145"/>
        <end position="213"/>
    </location>
</feature>
<dbReference type="AlphaFoldDB" id="A0A6F8VAC7"/>